<accession>A0ABY4S0J0</accession>
<name>A0ABY4S0J0_AQUTE</name>
<feature type="signal peptide" evidence="1">
    <location>
        <begin position="1"/>
        <end position="27"/>
    </location>
</feature>
<feature type="chain" id="PRO_5045739559" evidence="1">
    <location>
        <begin position="28"/>
        <end position="157"/>
    </location>
</feature>
<gene>
    <name evidence="2" type="ORF">MW290_08350</name>
</gene>
<dbReference type="Proteomes" id="UP001056201">
    <property type="component" value="Chromosome 1"/>
</dbReference>
<evidence type="ECO:0000256" key="1">
    <source>
        <dbReference type="SAM" id="SignalP"/>
    </source>
</evidence>
<protein>
    <submittedName>
        <fullName evidence="2">DUF3299 domain-containing protein</fullName>
    </submittedName>
</protein>
<evidence type="ECO:0000313" key="3">
    <source>
        <dbReference type="Proteomes" id="UP001056201"/>
    </source>
</evidence>
<keyword evidence="1" id="KW-0732">Signal</keyword>
<proteinExistence type="predicted"/>
<sequence>MKIMLTRRSCLLLAALMVLTASETAHAQPRAPDRAGPLPVVSWEALAQAQPASRKLGADVRFPPALDQLDGRRVVLTGFMVPLEAKAEQTRFLLTAQPQDCEFCIEGGPSRYVEVRSAPLRFSGQAFTLVGRLTLLRNDPSGLFYRLVEASQVKPGP</sequence>
<dbReference type="Gene3D" id="2.40.50.870">
    <property type="entry name" value="Protein of unknown function (DUF3299)"/>
    <property type="match status" value="1"/>
</dbReference>
<dbReference type="RefSeq" id="WP_250194214.1">
    <property type="nucleotide sequence ID" value="NZ_CP097635.1"/>
</dbReference>
<organism evidence="2 3">
    <name type="scientific">Aquincola tertiaricarbonis</name>
    <dbReference type="NCBI Taxonomy" id="391953"/>
    <lineage>
        <taxon>Bacteria</taxon>
        <taxon>Pseudomonadati</taxon>
        <taxon>Pseudomonadota</taxon>
        <taxon>Betaproteobacteria</taxon>
        <taxon>Burkholderiales</taxon>
        <taxon>Sphaerotilaceae</taxon>
        <taxon>Aquincola</taxon>
    </lineage>
</organism>
<dbReference type="EMBL" id="CP097635">
    <property type="protein sequence ID" value="URI05949.1"/>
    <property type="molecule type" value="Genomic_DNA"/>
</dbReference>
<evidence type="ECO:0000313" key="2">
    <source>
        <dbReference type="EMBL" id="URI05949.1"/>
    </source>
</evidence>
<reference evidence="2" key="1">
    <citation type="submission" date="2022-05" db="EMBL/GenBank/DDBJ databases">
        <title>An RpoN-dependent PEP-CTERM gene is involved in floc formation of an Aquincola tertiaricarbonis strain.</title>
        <authorList>
            <person name="Qiu D."/>
            <person name="Xia M."/>
        </authorList>
    </citation>
    <scope>NUCLEOTIDE SEQUENCE</scope>
    <source>
        <strain evidence="2">RN12</strain>
    </source>
</reference>
<keyword evidence="3" id="KW-1185">Reference proteome</keyword>